<keyword evidence="1" id="KW-0732">Signal</keyword>
<dbReference type="CDD" id="cd00161">
    <property type="entry name" value="beta-trefoil_Ricin-like"/>
    <property type="match status" value="1"/>
</dbReference>
<dbReference type="InterPro" id="IPR035992">
    <property type="entry name" value="Ricin_B-like_lectins"/>
</dbReference>
<dbReference type="SUPFAM" id="SSF50370">
    <property type="entry name" value="Ricin B-like lectins"/>
    <property type="match status" value="1"/>
</dbReference>
<feature type="chain" id="PRO_5045230758" evidence="1">
    <location>
        <begin position="29"/>
        <end position="165"/>
    </location>
</feature>
<dbReference type="Gene3D" id="2.80.10.50">
    <property type="match status" value="2"/>
</dbReference>
<evidence type="ECO:0000256" key="1">
    <source>
        <dbReference type="SAM" id="SignalP"/>
    </source>
</evidence>
<gene>
    <name evidence="3" type="ORF">OG814_09380</name>
</gene>
<dbReference type="Proteomes" id="UP001622594">
    <property type="component" value="Chromosome"/>
</dbReference>
<dbReference type="Pfam" id="PF00652">
    <property type="entry name" value="Ricin_B_lectin"/>
    <property type="match status" value="1"/>
</dbReference>
<evidence type="ECO:0000259" key="2">
    <source>
        <dbReference type="SMART" id="SM00458"/>
    </source>
</evidence>
<feature type="domain" description="Ricin B lectin" evidence="2">
    <location>
        <begin position="29"/>
        <end position="164"/>
    </location>
</feature>
<dbReference type="RefSeq" id="WP_327164837.1">
    <property type="nucleotide sequence ID" value="NZ_CP108062.1"/>
</dbReference>
<accession>A0ABZ1L578</accession>
<evidence type="ECO:0000313" key="3">
    <source>
        <dbReference type="EMBL" id="WTR69452.1"/>
    </source>
</evidence>
<keyword evidence="4" id="KW-1185">Reference proteome</keyword>
<protein>
    <submittedName>
        <fullName evidence="3">RICIN domain-containing protein</fullName>
    </submittedName>
</protein>
<sequence length="165" mass="18100">MIRKAMSALIALMTLVGVSFLAASPAQAAGETKLWNMGNCATPEGNSTANGAVVTVWDCTGSPLQRWHWYGMFLVHDVSGKCLTPRGNASGTNGAVLTLWTCDFNSLNSPQRFDEDFDQYSDRIRTLNGTKCITNKGNSLANGTWLTLWTCNPTWNYAQVWQISQ</sequence>
<evidence type="ECO:0000313" key="4">
    <source>
        <dbReference type="Proteomes" id="UP001622594"/>
    </source>
</evidence>
<proteinExistence type="predicted"/>
<organism evidence="3 4">
    <name type="scientific">Streptomyces zaomyceticus</name>
    <dbReference type="NCBI Taxonomy" id="68286"/>
    <lineage>
        <taxon>Bacteria</taxon>
        <taxon>Bacillati</taxon>
        <taxon>Actinomycetota</taxon>
        <taxon>Actinomycetes</taxon>
        <taxon>Kitasatosporales</taxon>
        <taxon>Streptomycetaceae</taxon>
        <taxon>Streptomyces</taxon>
    </lineage>
</organism>
<dbReference type="SMART" id="SM00458">
    <property type="entry name" value="RICIN"/>
    <property type="match status" value="1"/>
</dbReference>
<name>A0ABZ1L578_9ACTN</name>
<feature type="signal peptide" evidence="1">
    <location>
        <begin position="1"/>
        <end position="28"/>
    </location>
</feature>
<dbReference type="PROSITE" id="PS50231">
    <property type="entry name" value="RICIN_B_LECTIN"/>
    <property type="match status" value="1"/>
</dbReference>
<reference evidence="3 4" key="1">
    <citation type="submission" date="2022-10" db="EMBL/GenBank/DDBJ databases">
        <title>The complete genomes of actinobacterial strains from the NBC collection.</title>
        <authorList>
            <person name="Joergensen T.S."/>
            <person name="Alvarez Arevalo M."/>
            <person name="Sterndorff E.B."/>
            <person name="Faurdal D."/>
            <person name="Vuksanovic O."/>
            <person name="Mourched A.-S."/>
            <person name="Charusanti P."/>
            <person name="Shaw S."/>
            <person name="Blin K."/>
            <person name="Weber T."/>
        </authorList>
    </citation>
    <scope>NUCLEOTIDE SEQUENCE [LARGE SCALE GENOMIC DNA]</scope>
    <source>
        <strain evidence="3 4">NBC_00123</strain>
    </source>
</reference>
<dbReference type="EMBL" id="CP108188">
    <property type="protein sequence ID" value="WTR69452.1"/>
    <property type="molecule type" value="Genomic_DNA"/>
</dbReference>
<dbReference type="InterPro" id="IPR000772">
    <property type="entry name" value="Ricin_B_lectin"/>
</dbReference>